<name>A0A5C6M450_9PLAN</name>
<gene>
    <name evidence="1" type="ORF">E3A20_18050</name>
</gene>
<dbReference type="Proteomes" id="UP000321083">
    <property type="component" value="Unassembled WGS sequence"/>
</dbReference>
<reference evidence="1 2" key="2">
    <citation type="submission" date="2019-08" db="EMBL/GenBank/DDBJ databases">
        <authorList>
            <person name="Henke P."/>
        </authorList>
    </citation>
    <scope>NUCLEOTIDE SEQUENCE [LARGE SCALE GENOMIC DNA]</scope>
    <source>
        <strain evidence="1">Phe10_nw2017</strain>
    </source>
</reference>
<evidence type="ECO:0000313" key="1">
    <source>
        <dbReference type="EMBL" id="TWW09067.1"/>
    </source>
</evidence>
<accession>A0A5C6M450</accession>
<proteinExistence type="predicted"/>
<evidence type="ECO:0000313" key="2">
    <source>
        <dbReference type="Proteomes" id="UP000321083"/>
    </source>
</evidence>
<reference evidence="1 2" key="1">
    <citation type="submission" date="2019-08" db="EMBL/GenBank/DDBJ databases">
        <title>100 year-old enigma solved: identification of Planctomyces bekefii, the type genus and species of the phylum Planctomycetes.</title>
        <authorList>
            <person name="Svetlana D.N."/>
            <person name="Overmann J."/>
        </authorList>
    </citation>
    <scope>NUCLEOTIDE SEQUENCE [LARGE SCALE GENOMIC DNA]</scope>
    <source>
        <strain evidence="1">Phe10_nw2017</strain>
    </source>
</reference>
<keyword evidence="2" id="KW-1185">Reference proteome</keyword>
<dbReference type="AlphaFoldDB" id="A0A5C6M450"/>
<sequence>MPVKVGNHTTYFRNGTWYDPTGLEYVLKNGYWTEAKLAAAGLLDAAKSGVFTPQQYEAFLKPFSTLPKIN</sequence>
<dbReference type="EMBL" id="SRHE01000401">
    <property type="protein sequence ID" value="TWW09067.1"/>
    <property type="molecule type" value="Genomic_DNA"/>
</dbReference>
<protein>
    <submittedName>
        <fullName evidence="1">Uncharacterized protein</fullName>
    </submittedName>
</protein>
<comment type="caution">
    <text evidence="1">The sequence shown here is derived from an EMBL/GenBank/DDBJ whole genome shotgun (WGS) entry which is preliminary data.</text>
</comment>
<organism evidence="1 2">
    <name type="scientific">Planctomyces bekefii</name>
    <dbReference type="NCBI Taxonomy" id="1653850"/>
    <lineage>
        <taxon>Bacteria</taxon>
        <taxon>Pseudomonadati</taxon>
        <taxon>Planctomycetota</taxon>
        <taxon>Planctomycetia</taxon>
        <taxon>Planctomycetales</taxon>
        <taxon>Planctomycetaceae</taxon>
        <taxon>Planctomyces</taxon>
    </lineage>
</organism>